<reference evidence="1" key="1">
    <citation type="submission" date="2021-03" db="EMBL/GenBank/DDBJ databases">
        <title>Draft genome sequence of rust myrtle Austropuccinia psidii MF-1, a brazilian biotype.</title>
        <authorList>
            <person name="Quecine M.C."/>
            <person name="Pachon D.M.R."/>
            <person name="Bonatelli M.L."/>
            <person name="Correr F.H."/>
            <person name="Franceschini L.M."/>
            <person name="Leite T.F."/>
            <person name="Margarido G.R.A."/>
            <person name="Almeida C.A."/>
            <person name="Ferrarezi J.A."/>
            <person name="Labate C.A."/>
        </authorList>
    </citation>
    <scope>NUCLEOTIDE SEQUENCE</scope>
    <source>
        <strain evidence="1">MF-1</strain>
    </source>
</reference>
<sequence>MGVAAILAWDQVGANWPHHIFYGQLAPSGALCSFGHTTFAWPCMSPIIFYGLRPYPAIIGLLGQFPPSPTPGLGVLLSSSVVFHTFLPVSRNFLEIKSWKIKIPMTNSGNHHSKDMLKITKNPGITSTVGRNGRF</sequence>
<accession>A0A9Q3FKR7</accession>
<evidence type="ECO:0000313" key="2">
    <source>
        <dbReference type="Proteomes" id="UP000765509"/>
    </source>
</evidence>
<dbReference type="AlphaFoldDB" id="A0A9Q3FKR7"/>
<dbReference type="Proteomes" id="UP000765509">
    <property type="component" value="Unassembled WGS sequence"/>
</dbReference>
<gene>
    <name evidence="1" type="ORF">O181_080364</name>
</gene>
<name>A0A9Q3FKR7_9BASI</name>
<keyword evidence="2" id="KW-1185">Reference proteome</keyword>
<evidence type="ECO:0000313" key="1">
    <source>
        <dbReference type="EMBL" id="MBW0540649.1"/>
    </source>
</evidence>
<comment type="caution">
    <text evidence="1">The sequence shown here is derived from an EMBL/GenBank/DDBJ whole genome shotgun (WGS) entry which is preliminary data.</text>
</comment>
<proteinExistence type="predicted"/>
<dbReference type="EMBL" id="AVOT02045288">
    <property type="protein sequence ID" value="MBW0540649.1"/>
    <property type="molecule type" value="Genomic_DNA"/>
</dbReference>
<protein>
    <submittedName>
        <fullName evidence="1">Uncharacterized protein</fullName>
    </submittedName>
</protein>
<organism evidence="1 2">
    <name type="scientific">Austropuccinia psidii MF-1</name>
    <dbReference type="NCBI Taxonomy" id="1389203"/>
    <lineage>
        <taxon>Eukaryota</taxon>
        <taxon>Fungi</taxon>
        <taxon>Dikarya</taxon>
        <taxon>Basidiomycota</taxon>
        <taxon>Pucciniomycotina</taxon>
        <taxon>Pucciniomycetes</taxon>
        <taxon>Pucciniales</taxon>
        <taxon>Sphaerophragmiaceae</taxon>
        <taxon>Austropuccinia</taxon>
    </lineage>
</organism>